<dbReference type="EMBL" id="CAFBMT010000005">
    <property type="protein sequence ID" value="CAB4927241.1"/>
    <property type="molecule type" value="Genomic_DNA"/>
</dbReference>
<evidence type="ECO:0000313" key="1">
    <source>
        <dbReference type="EMBL" id="CAB4363269.1"/>
    </source>
</evidence>
<reference evidence="4" key="1">
    <citation type="submission" date="2020-05" db="EMBL/GenBank/DDBJ databases">
        <authorList>
            <person name="Chiriac C."/>
            <person name="Salcher M."/>
            <person name="Ghai R."/>
            <person name="Kavagutti S V."/>
        </authorList>
    </citation>
    <scope>NUCLEOTIDE SEQUENCE</scope>
</reference>
<evidence type="ECO:0000313" key="3">
    <source>
        <dbReference type="EMBL" id="CAB4817492.1"/>
    </source>
</evidence>
<dbReference type="EMBL" id="CAESGF010000005">
    <property type="protein sequence ID" value="CAB4363269.1"/>
    <property type="molecule type" value="Genomic_DNA"/>
</dbReference>
<dbReference type="AlphaFoldDB" id="A0A6J7BSP8"/>
<protein>
    <submittedName>
        <fullName evidence="4">Unannotated protein</fullName>
    </submittedName>
</protein>
<dbReference type="EMBL" id="CAFBOL010000099">
    <property type="protein sequence ID" value="CAB5008614.1"/>
    <property type="molecule type" value="Genomic_DNA"/>
</dbReference>
<evidence type="ECO:0000313" key="5">
    <source>
        <dbReference type="EMBL" id="CAB4927241.1"/>
    </source>
</evidence>
<proteinExistence type="predicted"/>
<dbReference type="EMBL" id="CAFBIY010000013">
    <property type="protein sequence ID" value="CAB4847023.1"/>
    <property type="molecule type" value="Genomic_DNA"/>
</dbReference>
<evidence type="ECO:0000313" key="2">
    <source>
        <dbReference type="EMBL" id="CAB4732031.1"/>
    </source>
</evidence>
<evidence type="ECO:0000313" key="4">
    <source>
        <dbReference type="EMBL" id="CAB4847023.1"/>
    </source>
</evidence>
<accession>A0A6J7BSP8</accession>
<organism evidence="4">
    <name type="scientific">freshwater metagenome</name>
    <dbReference type="NCBI Taxonomy" id="449393"/>
    <lineage>
        <taxon>unclassified sequences</taxon>
        <taxon>metagenomes</taxon>
        <taxon>ecological metagenomes</taxon>
    </lineage>
</organism>
<evidence type="ECO:0000313" key="6">
    <source>
        <dbReference type="EMBL" id="CAB5008614.1"/>
    </source>
</evidence>
<gene>
    <name evidence="2" type="ORF">UFOPK2656_02192</name>
    <name evidence="3" type="ORF">UFOPK3099_01182</name>
    <name evidence="4" type="ORF">UFOPK3267_00387</name>
    <name evidence="5" type="ORF">UFOPK3651_01249</name>
    <name evidence="6" type="ORF">UFOPK3931_02678</name>
    <name evidence="1" type="ORF">UFOPK4189_01050</name>
</gene>
<dbReference type="EMBL" id="CAEZYF010000014">
    <property type="protein sequence ID" value="CAB4732031.1"/>
    <property type="molecule type" value="Genomic_DNA"/>
</dbReference>
<dbReference type="EMBL" id="CAFAAV010000076">
    <property type="protein sequence ID" value="CAB4817492.1"/>
    <property type="molecule type" value="Genomic_DNA"/>
</dbReference>
<sequence>MARVNITIPDELVDEARKQGLNVSRLASGAVAFELDRLRKIAMLDVYLAEMEAELGPIRAEERAEAKEWVDRLLKGAPAEKQASA</sequence>
<name>A0A6J7BSP8_9ZZZZ</name>